<protein>
    <recommendedName>
        <fullName evidence="8">Phosphoglucomutase</fullName>
    </recommendedName>
    <alternativeName>
        <fullName evidence="10">Alpha-phosphoglucomutase</fullName>
    </alternativeName>
    <alternativeName>
        <fullName evidence="9">Glucose phosphomutase</fullName>
    </alternativeName>
</protein>
<keyword evidence="5" id="KW-0479">Metal-binding</keyword>
<evidence type="ECO:0000313" key="15">
    <source>
        <dbReference type="EMBL" id="QUO39698.1"/>
    </source>
</evidence>
<dbReference type="SUPFAM" id="SSF53738">
    <property type="entry name" value="Phosphoglucomutase, first 3 domains"/>
    <property type="match status" value="3"/>
</dbReference>
<dbReference type="Pfam" id="PF02879">
    <property type="entry name" value="PGM_PMM_II"/>
    <property type="match status" value="1"/>
</dbReference>
<evidence type="ECO:0000256" key="7">
    <source>
        <dbReference type="ARBA" id="ARBA00023235"/>
    </source>
</evidence>
<keyword evidence="17" id="KW-1185">Reference proteome</keyword>
<dbReference type="PANTHER" id="PTHR45745">
    <property type="entry name" value="PHOSPHOMANNOMUTASE 45A"/>
    <property type="match status" value="1"/>
</dbReference>
<dbReference type="InterPro" id="IPR016055">
    <property type="entry name" value="A-D-PHexomutase_a/b/a-I/II/III"/>
</dbReference>
<dbReference type="InterPro" id="IPR005844">
    <property type="entry name" value="A-D-PHexomutase_a/b/a-I"/>
</dbReference>
<dbReference type="InterPro" id="IPR005846">
    <property type="entry name" value="A-D-PHexomutase_a/b/a-III"/>
</dbReference>
<dbReference type="Proteomes" id="UP000595847">
    <property type="component" value="Chromosome"/>
</dbReference>
<evidence type="ECO:0000256" key="8">
    <source>
        <dbReference type="ARBA" id="ARBA00039995"/>
    </source>
</evidence>
<dbReference type="GO" id="GO:0005975">
    <property type="term" value="P:carbohydrate metabolic process"/>
    <property type="evidence" value="ECO:0007669"/>
    <property type="project" value="InterPro"/>
</dbReference>
<evidence type="ECO:0000256" key="9">
    <source>
        <dbReference type="ARBA" id="ARBA00041398"/>
    </source>
</evidence>
<dbReference type="SUPFAM" id="SSF55957">
    <property type="entry name" value="Phosphoglucomutase, C-terminal domain"/>
    <property type="match status" value="1"/>
</dbReference>
<dbReference type="AlphaFoldDB" id="A0A7T5EHA5"/>
<evidence type="ECO:0000256" key="2">
    <source>
        <dbReference type="ARBA" id="ARBA00005189"/>
    </source>
</evidence>
<dbReference type="GO" id="GO:0008973">
    <property type="term" value="F:phosphopentomutase activity"/>
    <property type="evidence" value="ECO:0007669"/>
    <property type="project" value="TreeGrafter"/>
</dbReference>
<dbReference type="GO" id="GO:0046872">
    <property type="term" value="F:metal ion binding"/>
    <property type="evidence" value="ECO:0007669"/>
    <property type="project" value="UniProtKB-KW"/>
</dbReference>
<dbReference type="KEGG" id="bcop:JD108_11610"/>
<dbReference type="EMBL" id="CP066308">
    <property type="protein sequence ID" value="QQE72621.1"/>
    <property type="molecule type" value="Genomic_DNA"/>
</dbReference>
<dbReference type="Proteomes" id="UP000677234">
    <property type="component" value="Chromosome"/>
</dbReference>
<dbReference type="Gene3D" id="3.30.310.50">
    <property type="entry name" value="Alpha-D-phosphohexomutase, C-terminal domain"/>
    <property type="match status" value="1"/>
</dbReference>
<evidence type="ECO:0000256" key="1">
    <source>
        <dbReference type="ARBA" id="ARBA00005164"/>
    </source>
</evidence>
<reference evidence="14 16" key="1">
    <citation type="submission" date="2020-12" db="EMBL/GenBank/DDBJ databases">
        <title>strain FJAT-54423T represents a novel species of the genus Brevibacillus.</title>
        <authorList>
            <person name="Tang R."/>
        </authorList>
    </citation>
    <scope>NUCLEOTIDE SEQUENCE [LARGE SCALE GENOMIC DNA]</scope>
    <source>
        <strain evidence="14 16">FJAT-54423</strain>
    </source>
</reference>
<reference evidence="15" key="2">
    <citation type="submission" date="2021-04" db="EMBL/GenBank/DDBJ databases">
        <title>Brevibacillus composti FJAT-54423, complete genome.</title>
        <authorList>
            <person name="Tang R."/>
        </authorList>
    </citation>
    <scope>NUCLEOTIDE SEQUENCE</scope>
    <source>
        <strain evidence="15">FJAT-54424</strain>
    </source>
</reference>
<evidence type="ECO:0000256" key="3">
    <source>
        <dbReference type="ARBA" id="ARBA00010231"/>
    </source>
</evidence>
<evidence type="ECO:0000313" key="17">
    <source>
        <dbReference type="Proteomes" id="UP000677234"/>
    </source>
</evidence>
<feature type="domain" description="Alpha-D-phosphohexomutase alpha/beta/alpha" evidence="12">
    <location>
        <begin position="235"/>
        <end position="324"/>
    </location>
</feature>
<feature type="domain" description="Alpha-D-phosphohexomutase alpha/beta/alpha" evidence="11">
    <location>
        <begin position="44"/>
        <end position="183"/>
    </location>
</feature>
<dbReference type="PANTHER" id="PTHR45745:SF1">
    <property type="entry name" value="PHOSPHOGLUCOMUTASE 2B-RELATED"/>
    <property type="match status" value="1"/>
</dbReference>
<evidence type="ECO:0000256" key="5">
    <source>
        <dbReference type="ARBA" id="ARBA00022723"/>
    </source>
</evidence>
<proteinExistence type="inferred from homology"/>
<evidence type="ECO:0000313" key="16">
    <source>
        <dbReference type="Proteomes" id="UP000595847"/>
    </source>
</evidence>
<dbReference type="InterPro" id="IPR005845">
    <property type="entry name" value="A-D-PHexomutase_a/b/a-II"/>
</dbReference>
<dbReference type="InterPro" id="IPR005841">
    <property type="entry name" value="Alpha-D-phosphohexomutase_SF"/>
</dbReference>
<dbReference type="EMBL" id="CP073708">
    <property type="protein sequence ID" value="QUO39698.1"/>
    <property type="molecule type" value="Genomic_DNA"/>
</dbReference>
<dbReference type="GO" id="GO:0006166">
    <property type="term" value="P:purine ribonucleoside salvage"/>
    <property type="evidence" value="ECO:0007669"/>
    <property type="project" value="TreeGrafter"/>
</dbReference>
<dbReference type="RefSeq" id="WP_198826254.1">
    <property type="nucleotide sequence ID" value="NZ_CP066308.1"/>
</dbReference>
<evidence type="ECO:0000256" key="4">
    <source>
        <dbReference type="ARBA" id="ARBA00022553"/>
    </source>
</evidence>
<comment type="pathway">
    <text evidence="2">Lipid metabolism.</text>
</comment>
<dbReference type="CDD" id="cd05799">
    <property type="entry name" value="PGM2"/>
    <property type="match status" value="1"/>
</dbReference>
<comment type="pathway">
    <text evidence="1">Glycolipid metabolism; diglucosyl-diacylglycerol biosynthesis.</text>
</comment>
<gene>
    <name evidence="14" type="ORF">JD108_11610</name>
    <name evidence="15" type="ORF">KDJ56_11555</name>
</gene>
<accession>A0A7T5EHA5</accession>
<keyword evidence="7" id="KW-0413">Isomerase</keyword>
<sequence length="598" mass="66559">MLTWRERYQHWLNRAEMDREVKQQLLAWKDNEALLEDCFYRDLDFGTGGIRGEIGPGPNRINRYTIRKVVEGYARYLLDRHAAARNSGVVIAYDTRYKSGDFAWEAACLLGKHGFRVYLFDRACPTPLLSYAVRMKKAAGGIMFTASHNPPAYNGCKLYGADGGQLTPAIADRITQKIRKIEDEWSLSVLDEASLRESGRLTLICEDVLQSYLSCLQAVRLRPNEKAASDRLEAAPNASPPLSIVFTPLHGTALETMQRTWAACGYPQPTIVSEQADPDPAFSQASSLNPEEVDAFSLAMRYGRQVHADLLLATDPDADRLGVAVLDSEDHYQVLSGNQLGVLLLDHILSVKAEDGTLPTNGAVLKTIVSTELARAIADAYGVATIDTLTGFKYIGEKMSAYAESGVYQFLFGFEESNGYVIGDFVRDKDGIQAAIWTADMCARWKANGKTLHQRLLELYAVYGFYQEELVSLEQKGKTGVSRIAALLDHFRHNAYPDFAGEEVAKKEDYRQGTCQDFVQRRTYPLALPLSNVLKYTLADGSWFCLRHSGTEPKMKCYFGVKGSSLEESNRKLARLKQEVLSLTDRLLSESQSAAGEA</sequence>
<keyword evidence="6" id="KW-0460">Magnesium</keyword>
<evidence type="ECO:0000313" key="14">
    <source>
        <dbReference type="EMBL" id="QQE72621.1"/>
    </source>
</evidence>
<name>A0A7T5EHA5_9BACL</name>
<dbReference type="Pfam" id="PF02880">
    <property type="entry name" value="PGM_PMM_III"/>
    <property type="match status" value="1"/>
</dbReference>
<organism evidence="14 16">
    <name type="scientific">Brevibacillus composti</name>
    <dbReference type="NCBI Taxonomy" id="2796470"/>
    <lineage>
        <taxon>Bacteria</taxon>
        <taxon>Bacillati</taxon>
        <taxon>Bacillota</taxon>
        <taxon>Bacilli</taxon>
        <taxon>Bacillales</taxon>
        <taxon>Paenibacillaceae</taxon>
        <taxon>Brevibacillus</taxon>
    </lineage>
</organism>
<evidence type="ECO:0000256" key="10">
    <source>
        <dbReference type="ARBA" id="ARBA00041467"/>
    </source>
</evidence>
<keyword evidence="4" id="KW-0597">Phosphoprotein</keyword>
<dbReference type="Pfam" id="PF02878">
    <property type="entry name" value="PGM_PMM_I"/>
    <property type="match status" value="1"/>
</dbReference>
<evidence type="ECO:0000259" key="12">
    <source>
        <dbReference type="Pfam" id="PF02879"/>
    </source>
</evidence>
<evidence type="ECO:0000259" key="11">
    <source>
        <dbReference type="Pfam" id="PF02878"/>
    </source>
</evidence>
<feature type="domain" description="Alpha-D-phosphohexomutase alpha/beta/alpha" evidence="13">
    <location>
        <begin position="337"/>
        <end position="462"/>
    </location>
</feature>
<dbReference type="PRINTS" id="PR00509">
    <property type="entry name" value="PGMPMM"/>
</dbReference>
<evidence type="ECO:0000259" key="13">
    <source>
        <dbReference type="Pfam" id="PF02880"/>
    </source>
</evidence>
<dbReference type="Gene3D" id="3.40.120.10">
    <property type="entry name" value="Alpha-D-Glucose-1,6-Bisphosphate, subunit A, domain 3"/>
    <property type="match status" value="3"/>
</dbReference>
<evidence type="ECO:0000256" key="6">
    <source>
        <dbReference type="ARBA" id="ARBA00022842"/>
    </source>
</evidence>
<comment type="similarity">
    <text evidence="3">Belongs to the phosphohexose mutase family.</text>
</comment>
<dbReference type="InterPro" id="IPR036900">
    <property type="entry name" value="A-D-PHexomutase_C_sf"/>
</dbReference>